<dbReference type="Pfam" id="PF03372">
    <property type="entry name" value="Exo_endo_phos"/>
    <property type="match status" value="1"/>
</dbReference>
<dbReference type="InterPro" id="IPR050410">
    <property type="entry name" value="CCR4/nocturin_mRNA_transcr"/>
</dbReference>
<organism evidence="3">
    <name type="scientific">Odontella aurita</name>
    <dbReference type="NCBI Taxonomy" id="265563"/>
    <lineage>
        <taxon>Eukaryota</taxon>
        <taxon>Sar</taxon>
        <taxon>Stramenopiles</taxon>
        <taxon>Ochrophyta</taxon>
        <taxon>Bacillariophyta</taxon>
        <taxon>Mediophyceae</taxon>
        <taxon>Biddulphiophycidae</taxon>
        <taxon>Eupodiscales</taxon>
        <taxon>Odontellaceae</taxon>
        <taxon>Odontella</taxon>
    </lineage>
</organism>
<dbReference type="SUPFAM" id="SSF56219">
    <property type="entry name" value="DNase I-like"/>
    <property type="match status" value="1"/>
</dbReference>
<accession>A0A7S4IG57</accession>
<dbReference type="GO" id="GO:0000175">
    <property type="term" value="F:3'-5'-RNA exonuclease activity"/>
    <property type="evidence" value="ECO:0007669"/>
    <property type="project" value="TreeGrafter"/>
</dbReference>
<feature type="compositionally biased region" description="Basic and acidic residues" evidence="1">
    <location>
        <begin position="47"/>
        <end position="60"/>
    </location>
</feature>
<feature type="domain" description="Endonuclease/exonuclease/phosphatase" evidence="2">
    <location>
        <begin position="98"/>
        <end position="389"/>
    </location>
</feature>
<feature type="region of interest" description="Disordered" evidence="1">
    <location>
        <begin position="165"/>
        <end position="193"/>
    </location>
</feature>
<evidence type="ECO:0000313" key="3">
    <source>
        <dbReference type="EMBL" id="CAE2228405.1"/>
    </source>
</evidence>
<dbReference type="InterPro" id="IPR036691">
    <property type="entry name" value="Endo/exonu/phosph_ase_sf"/>
</dbReference>
<feature type="region of interest" description="Disordered" evidence="1">
    <location>
        <begin position="47"/>
        <end position="67"/>
    </location>
</feature>
<reference evidence="3" key="1">
    <citation type="submission" date="2021-01" db="EMBL/GenBank/DDBJ databases">
        <authorList>
            <person name="Corre E."/>
            <person name="Pelletier E."/>
            <person name="Niang G."/>
            <person name="Scheremetjew M."/>
            <person name="Finn R."/>
            <person name="Kale V."/>
            <person name="Holt S."/>
            <person name="Cochrane G."/>
            <person name="Meng A."/>
            <person name="Brown T."/>
            <person name="Cohen L."/>
        </authorList>
    </citation>
    <scope>NUCLEOTIDE SEQUENCE</scope>
    <source>
        <strain evidence="3">Isolate 1302-5</strain>
    </source>
</reference>
<dbReference type="InterPro" id="IPR005135">
    <property type="entry name" value="Endo/exonuclease/phosphatase"/>
</dbReference>
<dbReference type="PANTHER" id="PTHR12121">
    <property type="entry name" value="CARBON CATABOLITE REPRESSOR PROTEIN 4"/>
    <property type="match status" value="1"/>
</dbReference>
<sequence>MITSSKNQVLGAVLVCAASYQILCLGFGWRAVAVSSFFPSDAASARCRTEDDAPPSKHSDDDDESSASLRGLIAEVGRSPPPPPVSEGARSDGFFRVATWNLRVPFPPDEAGGNSWLARRPYVAQAIRSAGPDILGLQEDCYFMNEDLLLDYSLSEEYDRYGLFNRNGEDGAGRPREGRGRKGRPENVFTKDGLRDGEHNSVWWRRDVFELVRNDTFWLSRQPHIPGTSFNESTGRVVNCVLLRDKRGDQEGGFARSKNDGRIVNDGGLVRLCSAHFPSDESLALRSAPVALEQIRLLEQTGLSVLGRQRSNVDPAPVTFLVGDFNSAPSSKTYNALSQPEWFTESTSMCTKPPSIAATAISAETIPANISTTTWYQNDEMLIDYIWLSCGDEGPSVECPIVIDSVTHFPVLTSIPAPVRRASRLDSSNVLKGLDWHNIAARNLPCRFASDHMMIVAYIHWKDKMSDSGKR</sequence>
<feature type="compositionally biased region" description="Basic and acidic residues" evidence="1">
    <location>
        <begin position="167"/>
        <end position="185"/>
    </location>
</feature>
<dbReference type="EMBL" id="HBKQ01016364">
    <property type="protein sequence ID" value="CAE2228405.1"/>
    <property type="molecule type" value="Transcribed_RNA"/>
</dbReference>
<protein>
    <recommendedName>
        <fullName evidence="2">Endonuclease/exonuclease/phosphatase domain-containing protein</fullName>
    </recommendedName>
</protein>
<proteinExistence type="predicted"/>
<dbReference type="Gene3D" id="3.60.10.10">
    <property type="entry name" value="Endonuclease/exonuclease/phosphatase"/>
    <property type="match status" value="1"/>
</dbReference>
<evidence type="ECO:0000256" key="1">
    <source>
        <dbReference type="SAM" id="MobiDB-lite"/>
    </source>
</evidence>
<dbReference type="PANTHER" id="PTHR12121:SF36">
    <property type="entry name" value="ENDONUCLEASE_EXONUCLEASE_PHOSPHATASE DOMAIN-CONTAINING PROTEIN"/>
    <property type="match status" value="1"/>
</dbReference>
<dbReference type="AlphaFoldDB" id="A0A7S4IG57"/>
<gene>
    <name evidence="3" type="ORF">OAUR00152_LOCUS11016</name>
</gene>
<name>A0A7S4IG57_9STRA</name>
<evidence type="ECO:0000259" key="2">
    <source>
        <dbReference type="Pfam" id="PF03372"/>
    </source>
</evidence>